<evidence type="ECO:0000256" key="4">
    <source>
        <dbReference type="PROSITE-ProRule" id="PRU00335"/>
    </source>
</evidence>
<dbReference type="InterPro" id="IPR036271">
    <property type="entry name" value="Tet_transcr_reg_TetR-rel_C_sf"/>
</dbReference>
<dbReference type="InterPro" id="IPR001647">
    <property type="entry name" value="HTH_TetR"/>
</dbReference>
<dbReference type="PANTHER" id="PTHR47506">
    <property type="entry name" value="TRANSCRIPTIONAL REGULATORY PROTEIN"/>
    <property type="match status" value="1"/>
</dbReference>
<dbReference type="GO" id="GO:0003677">
    <property type="term" value="F:DNA binding"/>
    <property type="evidence" value="ECO:0007669"/>
    <property type="project" value="UniProtKB-UniRule"/>
</dbReference>
<dbReference type="Pfam" id="PF16925">
    <property type="entry name" value="TetR_C_13"/>
    <property type="match status" value="1"/>
</dbReference>
<dbReference type="InterPro" id="IPR009057">
    <property type="entry name" value="Homeodomain-like_sf"/>
</dbReference>
<dbReference type="PROSITE" id="PS50977">
    <property type="entry name" value="HTH_TETR_2"/>
    <property type="match status" value="1"/>
</dbReference>
<evidence type="ECO:0000313" key="6">
    <source>
        <dbReference type="EMBL" id="CAA9482166.1"/>
    </source>
</evidence>
<sequence>MAEPATERGRETRDAIVSCAARLFHQRGVKATRVDDVLAAAEAGKGQFYRYFTSKSELVAAAVEHQLERYLAPQREVLERFEDWPDLERYLTGLTDSHERRGFAGGCPIGSLALELSGRDEELQARLAQALSAWEASLTRGLERLRENGRLGEDAPLERLAAATLAAIQGAYLLATVHGDRRVMDDALAEAVRNLRAHAPKRTRNARDGTK</sequence>
<dbReference type="PRINTS" id="PR00455">
    <property type="entry name" value="HTHTETR"/>
</dbReference>
<keyword evidence="1" id="KW-0805">Transcription regulation</keyword>
<dbReference type="InterPro" id="IPR011075">
    <property type="entry name" value="TetR_C"/>
</dbReference>
<dbReference type="Pfam" id="PF00440">
    <property type="entry name" value="TetR_N"/>
    <property type="match status" value="1"/>
</dbReference>
<proteinExistence type="predicted"/>
<evidence type="ECO:0000256" key="1">
    <source>
        <dbReference type="ARBA" id="ARBA00023015"/>
    </source>
</evidence>
<dbReference type="SUPFAM" id="SSF48498">
    <property type="entry name" value="Tetracyclin repressor-like, C-terminal domain"/>
    <property type="match status" value="1"/>
</dbReference>
<evidence type="ECO:0000259" key="5">
    <source>
        <dbReference type="PROSITE" id="PS50977"/>
    </source>
</evidence>
<name>A0A6J4RUS4_9ACTN</name>
<keyword evidence="3" id="KW-0804">Transcription</keyword>
<evidence type="ECO:0000256" key="3">
    <source>
        <dbReference type="ARBA" id="ARBA00023163"/>
    </source>
</evidence>
<organism evidence="6">
    <name type="scientific">uncultured Solirubrobacterales bacterium</name>
    <dbReference type="NCBI Taxonomy" id="768556"/>
    <lineage>
        <taxon>Bacteria</taxon>
        <taxon>Bacillati</taxon>
        <taxon>Actinomycetota</taxon>
        <taxon>Thermoleophilia</taxon>
        <taxon>Solirubrobacterales</taxon>
        <taxon>environmental samples</taxon>
    </lineage>
</organism>
<dbReference type="SUPFAM" id="SSF46689">
    <property type="entry name" value="Homeodomain-like"/>
    <property type="match status" value="1"/>
</dbReference>
<dbReference type="EMBL" id="CADCVU010000019">
    <property type="protein sequence ID" value="CAA9482166.1"/>
    <property type="molecule type" value="Genomic_DNA"/>
</dbReference>
<feature type="DNA-binding region" description="H-T-H motif" evidence="4">
    <location>
        <begin position="33"/>
        <end position="52"/>
    </location>
</feature>
<dbReference type="Gene3D" id="1.10.357.10">
    <property type="entry name" value="Tetracycline Repressor, domain 2"/>
    <property type="match status" value="1"/>
</dbReference>
<accession>A0A6J4RUS4</accession>
<gene>
    <name evidence="6" type="ORF">AVDCRST_MAG45-233</name>
</gene>
<protein>
    <recommendedName>
        <fullName evidence="5">HTH tetR-type domain-containing protein</fullName>
    </recommendedName>
</protein>
<feature type="domain" description="HTH tetR-type" evidence="5">
    <location>
        <begin position="10"/>
        <end position="70"/>
    </location>
</feature>
<reference evidence="6" key="1">
    <citation type="submission" date="2020-02" db="EMBL/GenBank/DDBJ databases">
        <authorList>
            <person name="Meier V. D."/>
        </authorList>
    </citation>
    <scope>NUCLEOTIDE SEQUENCE</scope>
    <source>
        <strain evidence="6">AVDCRST_MAG45</strain>
    </source>
</reference>
<evidence type="ECO:0000256" key="2">
    <source>
        <dbReference type="ARBA" id="ARBA00023125"/>
    </source>
</evidence>
<dbReference type="PANTHER" id="PTHR47506:SF1">
    <property type="entry name" value="HTH-TYPE TRANSCRIPTIONAL REGULATOR YJDC"/>
    <property type="match status" value="1"/>
</dbReference>
<keyword evidence="2 4" id="KW-0238">DNA-binding</keyword>
<dbReference type="AlphaFoldDB" id="A0A6J4RUS4"/>